<dbReference type="EnsemblPlants" id="AVESA.00010b.r2.1CG0088370.1">
    <property type="protein sequence ID" value="AVESA.00010b.r2.1CG0088370.1.CDS"/>
    <property type="gene ID" value="AVESA.00010b.r2.1CG0088370"/>
</dbReference>
<reference evidence="1" key="1">
    <citation type="submission" date="2021-05" db="EMBL/GenBank/DDBJ databases">
        <authorList>
            <person name="Scholz U."/>
            <person name="Mascher M."/>
            <person name="Fiebig A."/>
        </authorList>
    </citation>
    <scope>NUCLEOTIDE SEQUENCE [LARGE SCALE GENOMIC DNA]</scope>
</reference>
<evidence type="ECO:0000313" key="2">
    <source>
        <dbReference type="Proteomes" id="UP001732700"/>
    </source>
</evidence>
<organism evidence="1 2">
    <name type="scientific">Avena sativa</name>
    <name type="common">Oat</name>
    <dbReference type="NCBI Taxonomy" id="4498"/>
    <lineage>
        <taxon>Eukaryota</taxon>
        <taxon>Viridiplantae</taxon>
        <taxon>Streptophyta</taxon>
        <taxon>Embryophyta</taxon>
        <taxon>Tracheophyta</taxon>
        <taxon>Spermatophyta</taxon>
        <taxon>Magnoliopsida</taxon>
        <taxon>Liliopsida</taxon>
        <taxon>Poales</taxon>
        <taxon>Poaceae</taxon>
        <taxon>BOP clade</taxon>
        <taxon>Pooideae</taxon>
        <taxon>Poodae</taxon>
        <taxon>Poeae</taxon>
        <taxon>Poeae Chloroplast Group 1 (Aveneae type)</taxon>
        <taxon>Aveninae</taxon>
        <taxon>Avena</taxon>
    </lineage>
</organism>
<protein>
    <submittedName>
        <fullName evidence="1">Uncharacterized protein</fullName>
    </submittedName>
</protein>
<sequence>MASGSTADRGWVNSTGDASHWPASILLAQEAYVAVSRNETTATAKSRANHTVEVTFWIADPPAVSFYTFHCFKPPPMSDSDSDSEDAGDFEVQQDVVGAEGRFVLVRTFFASGDYEYELFIYKGDPKSPSLESVPLPDDNRLQGVSDFGIVPRGDGDQYLLVALCDAVTMKDYRLHIYSSEDRKWRTKELLNPCHGAYTIAPYKVMLLRDGVLVWLDFLRGMLVCDVLREPLHACYIPLPEPLPGNREEILKQSIPERGVMRYRDVACINGLIKFVEMELRVIVKTVEDVPPEKPSDPRNKDVLYDSDLITLYNRKHVDNKPKTLRSANGWCAMTWTRELGSDCWLKGSIVDVDDILVDDSALSALQRNESAGSSTFQSMYSACPILSTDGDDILYLKSSMKLTGPYRWVVAVDLAEKTLKVEAPEAHPFGRYSPSRQRFLPCALVNHLKRTPGIKVSAIQIAQMGSSANEPNNTAISVGEPDSYESENKRPRLLAEKVNHARDGAQSTVQNVLSSLARPDQSNMPPQLCFNRWEEPGYGGHSSCAPQNSSPLPQYFNKSTGPCNPVYAPSAPSPDIHSFRNYQSLWQQPLLPEQHTAPSRAFRPRVPLPQCFNKSTGTCNPVYAPTTPASNIYSYNNYQSLWQQPLLTEQQTTSSRAFGPHVAPHPYLNNWWGAGHHGNSQQHPAGNSYFYGAHSDSGNQRFGYRPFYHDYQC</sequence>
<accession>A0ACD5TN03</accession>
<dbReference type="Proteomes" id="UP001732700">
    <property type="component" value="Chromosome 1C"/>
</dbReference>
<name>A0ACD5TN03_AVESA</name>
<reference evidence="1" key="2">
    <citation type="submission" date="2025-09" db="UniProtKB">
        <authorList>
            <consortium name="EnsemblPlants"/>
        </authorList>
    </citation>
    <scope>IDENTIFICATION</scope>
</reference>
<keyword evidence="2" id="KW-1185">Reference proteome</keyword>
<evidence type="ECO:0000313" key="1">
    <source>
        <dbReference type="EnsemblPlants" id="AVESA.00010b.r2.1CG0088370.1.CDS"/>
    </source>
</evidence>
<proteinExistence type="predicted"/>